<dbReference type="GO" id="GO:0070967">
    <property type="term" value="F:coenzyme F420 binding"/>
    <property type="evidence" value="ECO:0007669"/>
    <property type="project" value="TreeGrafter"/>
</dbReference>
<dbReference type="InterPro" id="IPR012349">
    <property type="entry name" value="Split_barrel_FMN-bd"/>
</dbReference>
<dbReference type="SUPFAM" id="SSF54593">
    <property type="entry name" value="Glyoxalase/Bleomycin resistance protein/Dihydroxybiphenyl dioxygenase"/>
    <property type="match status" value="1"/>
</dbReference>
<dbReference type="Gene3D" id="3.10.180.10">
    <property type="entry name" value="2,3-Dihydroxybiphenyl 1,2-Dioxygenase, domain 1"/>
    <property type="match status" value="1"/>
</dbReference>
<evidence type="ECO:0000256" key="1">
    <source>
        <dbReference type="ARBA" id="ARBA00023002"/>
    </source>
</evidence>
<name>A0A6J4QUV5_9ACTN</name>
<evidence type="ECO:0000256" key="2">
    <source>
        <dbReference type="SAM" id="MobiDB-lite"/>
    </source>
</evidence>
<dbReference type="PROSITE" id="PS51819">
    <property type="entry name" value="VOC"/>
    <property type="match status" value="1"/>
</dbReference>
<dbReference type="AlphaFoldDB" id="A0A6J4QUV5"/>
<dbReference type="SUPFAM" id="SSF50475">
    <property type="entry name" value="FMN-binding split barrel"/>
    <property type="match status" value="1"/>
</dbReference>
<dbReference type="InterPro" id="IPR011576">
    <property type="entry name" value="Pyridox_Oxase_N"/>
</dbReference>
<evidence type="ECO:0000313" key="4">
    <source>
        <dbReference type="EMBL" id="CAA9455716.1"/>
    </source>
</evidence>
<keyword evidence="4" id="KW-0456">Lyase</keyword>
<dbReference type="InterPro" id="IPR004360">
    <property type="entry name" value="Glyas_Fos-R_dOase_dom"/>
</dbReference>
<reference evidence="4" key="1">
    <citation type="submission" date="2020-02" db="EMBL/GenBank/DDBJ databases">
        <authorList>
            <person name="Meier V. D."/>
        </authorList>
    </citation>
    <scope>NUCLEOTIDE SEQUENCE</scope>
    <source>
        <strain evidence="4">AVDCRST_MAG02</strain>
    </source>
</reference>
<dbReference type="PANTHER" id="PTHR35176">
    <property type="entry name" value="HEME OXYGENASE HI_0854-RELATED"/>
    <property type="match status" value="1"/>
</dbReference>
<sequence length="327" mass="35588">MADREPVAELEPRFSSDGATPTSWTEGRERLRRAEVYWLTTVRPGGSPHVTPLLAVWLDGALHFCTGPDERKARNLAGNPPCVLTTGCDALGEGLDLLVEGEAVRLTDDPDLRRVSDAYLSKYGEGWRFAVRDGAFYHGPGPPRETDPGAAWVYEVAPKKAFGFGKGGTFSQTRWRFQRTQTREMEGEIFMKWTLEVVVVPVSDVERAKAFYAGKLGFDLDHDTKISDEYHVVQLTPPGSGCSIVLGKGIVDMKPGSLKGLQLVVKDIRAARAQLVGRGVGVGEVQVVGASGPRPASDGEDLDNVGFVFFEDPDGNGWAVQQISARD</sequence>
<dbReference type="EMBL" id="CADCVH010000051">
    <property type="protein sequence ID" value="CAA9455716.1"/>
    <property type="molecule type" value="Genomic_DNA"/>
</dbReference>
<dbReference type="Pfam" id="PF01243">
    <property type="entry name" value="PNPOx_N"/>
    <property type="match status" value="1"/>
</dbReference>
<gene>
    <name evidence="4" type="ORF">AVDCRST_MAG02-1589</name>
</gene>
<feature type="domain" description="VOC" evidence="3">
    <location>
        <begin position="194"/>
        <end position="323"/>
    </location>
</feature>
<dbReference type="GO" id="GO:0005829">
    <property type="term" value="C:cytosol"/>
    <property type="evidence" value="ECO:0007669"/>
    <property type="project" value="TreeGrafter"/>
</dbReference>
<dbReference type="InterPro" id="IPR029068">
    <property type="entry name" value="Glyas_Bleomycin-R_OHBP_Dase"/>
</dbReference>
<organism evidence="4">
    <name type="scientific">uncultured Rubrobacteraceae bacterium</name>
    <dbReference type="NCBI Taxonomy" id="349277"/>
    <lineage>
        <taxon>Bacteria</taxon>
        <taxon>Bacillati</taxon>
        <taxon>Actinomycetota</taxon>
        <taxon>Rubrobacteria</taxon>
        <taxon>Rubrobacterales</taxon>
        <taxon>Rubrobacteraceae</taxon>
        <taxon>environmental samples</taxon>
    </lineage>
</organism>
<dbReference type="InterPro" id="IPR037523">
    <property type="entry name" value="VOC_core"/>
</dbReference>
<dbReference type="PANTHER" id="PTHR35176:SF4">
    <property type="entry name" value="PYRIDOXAMINE 5'-PHOSPHATE OXIDASE-RELATED FMN-BINDING"/>
    <property type="match status" value="1"/>
</dbReference>
<accession>A0A6J4QUV5</accession>
<protein>
    <submittedName>
        <fullName evidence="4">Lyase</fullName>
    </submittedName>
</protein>
<feature type="compositionally biased region" description="Basic and acidic residues" evidence="2">
    <location>
        <begin position="1"/>
        <end position="14"/>
    </location>
</feature>
<proteinExistence type="predicted"/>
<dbReference type="GO" id="GO:0016829">
    <property type="term" value="F:lyase activity"/>
    <property type="evidence" value="ECO:0007669"/>
    <property type="project" value="UniProtKB-KW"/>
</dbReference>
<evidence type="ECO:0000259" key="3">
    <source>
        <dbReference type="PROSITE" id="PS51819"/>
    </source>
</evidence>
<keyword evidence="1" id="KW-0560">Oxidoreductase</keyword>
<dbReference type="GO" id="GO:0016627">
    <property type="term" value="F:oxidoreductase activity, acting on the CH-CH group of donors"/>
    <property type="evidence" value="ECO:0007669"/>
    <property type="project" value="TreeGrafter"/>
</dbReference>
<feature type="region of interest" description="Disordered" evidence="2">
    <location>
        <begin position="1"/>
        <end position="26"/>
    </location>
</feature>
<dbReference type="Pfam" id="PF00903">
    <property type="entry name" value="Glyoxalase"/>
    <property type="match status" value="1"/>
</dbReference>
<dbReference type="Gene3D" id="2.30.110.10">
    <property type="entry name" value="Electron Transport, Fmn-binding Protein, Chain A"/>
    <property type="match status" value="1"/>
</dbReference>
<dbReference type="InterPro" id="IPR052019">
    <property type="entry name" value="F420H2_bilvrd_red/Heme_oxyg"/>
</dbReference>